<keyword evidence="2" id="KW-0175">Coiled coil</keyword>
<dbReference type="Gene3D" id="1.10.260.40">
    <property type="entry name" value="lambda repressor-like DNA-binding domains"/>
    <property type="match status" value="1"/>
</dbReference>
<proteinExistence type="predicted"/>
<dbReference type="SUPFAM" id="SSF47413">
    <property type="entry name" value="lambda repressor-like DNA-binding domains"/>
    <property type="match status" value="1"/>
</dbReference>
<dbReference type="SMART" id="SM00530">
    <property type="entry name" value="HTH_XRE"/>
    <property type="match status" value="1"/>
</dbReference>
<dbReference type="PROSITE" id="PS50943">
    <property type="entry name" value="HTH_CROC1"/>
    <property type="match status" value="1"/>
</dbReference>
<dbReference type="InterPro" id="IPR010982">
    <property type="entry name" value="Lambda_DNA-bd_dom_sf"/>
</dbReference>
<keyword evidence="6" id="KW-1185">Reference proteome</keyword>
<evidence type="ECO:0000256" key="1">
    <source>
        <dbReference type="ARBA" id="ARBA00023125"/>
    </source>
</evidence>
<dbReference type="InterPro" id="IPR050807">
    <property type="entry name" value="TransReg_Diox_bact_type"/>
</dbReference>
<dbReference type="AlphaFoldDB" id="A0A934J6B9"/>
<gene>
    <name evidence="5" type="ORF">JFN88_07675</name>
</gene>
<protein>
    <submittedName>
        <fullName evidence="5">Helix-turn-helix transcriptional regulator</fullName>
    </submittedName>
</protein>
<sequence length="149" mass="16723">MAVLAEQSGVSQPYISQIERGERGPSPEILKKLASALGTNYSELMLKAGYVPEELAQKIDQLTLLKGLHSEYQQATKRVEQADKELEAARAERKAAEHDLSWLEEMGRVTELMEFLSKSDITYKGKVLSDHDKQRIAGVVEFLFAEREG</sequence>
<evidence type="ECO:0000256" key="2">
    <source>
        <dbReference type="SAM" id="Coils"/>
    </source>
</evidence>
<evidence type="ECO:0000313" key="5">
    <source>
        <dbReference type="EMBL" id="MBJ6361190.1"/>
    </source>
</evidence>
<organism evidence="5 6">
    <name type="scientific">Paenibacillus roseus</name>
    <dbReference type="NCBI Taxonomy" id="2798579"/>
    <lineage>
        <taxon>Bacteria</taxon>
        <taxon>Bacillati</taxon>
        <taxon>Bacillota</taxon>
        <taxon>Bacilli</taxon>
        <taxon>Bacillales</taxon>
        <taxon>Paenibacillaceae</taxon>
        <taxon>Paenibacillus</taxon>
    </lineage>
</organism>
<dbReference type="InterPro" id="IPR001387">
    <property type="entry name" value="Cro/C1-type_HTH"/>
</dbReference>
<evidence type="ECO:0000259" key="4">
    <source>
        <dbReference type="PROSITE" id="PS50943"/>
    </source>
</evidence>
<evidence type="ECO:0000256" key="3">
    <source>
        <dbReference type="SAM" id="MobiDB-lite"/>
    </source>
</evidence>
<dbReference type="Pfam" id="PF01381">
    <property type="entry name" value="HTH_3"/>
    <property type="match status" value="1"/>
</dbReference>
<comment type="caution">
    <text evidence="5">The sequence shown here is derived from an EMBL/GenBank/DDBJ whole genome shotgun (WGS) entry which is preliminary data.</text>
</comment>
<dbReference type="PANTHER" id="PTHR46797">
    <property type="entry name" value="HTH-TYPE TRANSCRIPTIONAL REGULATOR"/>
    <property type="match status" value="1"/>
</dbReference>
<dbReference type="GO" id="GO:0003700">
    <property type="term" value="F:DNA-binding transcription factor activity"/>
    <property type="evidence" value="ECO:0007669"/>
    <property type="project" value="TreeGrafter"/>
</dbReference>
<feature type="domain" description="HTH cro/C1-type" evidence="4">
    <location>
        <begin position="4"/>
        <end position="44"/>
    </location>
</feature>
<reference evidence="5" key="1">
    <citation type="submission" date="2020-12" db="EMBL/GenBank/DDBJ databases">
        <authorList>
            <person name="Huq M.A."/>
        </authorList>
    </citation>
    <scope>NUCLEOTIDE SEQUENCE</scope>
    <source>
        <strain evidence="5">MAHUQ-46</strain>
    </source>
</reference>
<feature type="region of interest" description="Disordered" evidence="3">
    <location>
        <begin position="1"/>
        <end position="22"/>
    </location>
</feature>
<dbReference type="Proteomes" id="UP000640274">
    <property type="component" value="Unassembled WGS sequence"/>
</dbReference>
<feature type="coiled-coil region" evidence="2">
    <location>
        <begin position="65"/>
        <end position="106"/>
    </location>
</feature>
<evidence type="ECO:0000313" key="6">
    <source>
        <dbReference type="Proteomes" id="UP000640274"/>
    </source>
</evidence>
<name>A0A934J6B9_9BACL</name>
<accession>A0A934J6B9</accession>
<dbReference type="PANTHER" id="PTHR46797:SF1">
    <property type="entry name" value="METHYLPHOSPHONATE SYNTHASE"/>
    <property type="match status" value="1"/>
</dbReference>
<dbReference type="GO" id="GO:0005829">
    <property type="term" value="C:cytosol"/>
    <property type="evidence" value="ECO:0007669"/>
    <property type="project" value="TreeGrafter"/>
</dbReference>
<keyword evidence="1" id="KW-0238">DNA-binding</keyword>
<dbReference type="EMBL" id="JAELUP010000020">
    <property type="protein sequence ID" value="MBJ6361190.1"/>
    <property type="molecule type" value="Genomic_DNA"/>
</dbReference>
<dbReference type="CDD" id="cd00093">
    <property type="entry name" value="HTH_XRE"/>
    <property type="match status" value="1"/>
</dbReference>
<dbReference type="GO" id="GO:0003677">
    <property type="term" value="F:DNA binding"/>
    <property type="evidence" value="ECO:0007669"/>
    <property type="project" value="UniProtKB-KW"/>
</dbReference>